<evidence type="ECO:0000259" key="21">
    <source>
        <dbReference type="Pfam" id="PF00391"/>
    </source>
</evidence>
<evidence type="ECO:0000256" key="7">
    <source>
        <dbReference type="ARBA" id="ARBA00016544"/>
    </source>
</evidence>
<dbReference type="Pfam" id="PF00391">
    <property type="entry name" value="PEP-utilizers"/>
    <property type="match status" value="1"/>
</dbReference>
<evidence type="ECO:0000256" key="5">
    <source>
        <dbReference type="ARBA" id="ARBA00007837"/>
    </source>
</evidence>
<evidence type="ECO:0000256" key="3">
    <source>
        <dbReference type="ARBA" id="ARBA00002728"/>
    </source>
</evidence>
<name>A0A850TDS2_9BACT</name>
<gene>
    <name evidence="24" type="primary">ptsP</name>
    <name evidence="24" type="ORF">HXW94_11415</name>
</gene>
<evidence type="ECO:0000313" key="24">
    <source>
        <dbReference type="EMBL" id="NWH05586.1"/>
    </source>
</evidence>
<feature type="domain" description="PEP-utilising enzyme mobile" evidence="21">
    <location>
        <begin position="162"/>
        <end position="234"/>
    </location>
</feature>
<keyword evidence="24" id="KW-0670">Pyruvate</keyword>
<dbReference type="Gene3D" id="3.50.30.10">
    <property type="entry name" value="Phosphohistidine domain"/>
    <property type="match status" value="1"/>
</dbReference>
<evidence type="ECO:0000259" key="23">
    <source>
        <dbReference type="Pfam" id="PF05524"/>
    </source>
</evidence>
<comment type="subcellular location">
    <subcellularLocation>
        <location evidence="4 17">Cytoplasm</location>
    </subcellularLocation>
</comment>
<keyword evidence="12 17" id="KW-0598">Phosphotransferase system</keyword>
<dbReference type="GO" id="GO:0005737">
    <property type="term" value="C:cytoplasm"/>
    <property type="evidence" value="ECO:0007669"/>
    <property type="project" value="UniProtKB-SubCell"/>
</dbReference>
<evidence type="ECO:0000256" key="1">
    <source>
        <dbReference type="ARBA" id="ARBA00000683"/>
    </source>
</evidence>
<dbReference type="PRINTS" id="PR01736">
    <property type="entry name" value="PHPHTRNFRASE"/>
</dbReference>
<evidence type="ECO:0000256" key="6">
    <source>
        <dbReference type="ARBA" id="ARBA00012232"/>
    </source>
</evidence>
<dbReference type="InterPro" id="IPR023151">
    <property type="entry name" value="PEP_util_CS"/>
</dbReference>
<dbReference type="Gene3D" id="3.20.20.60">
    <property type="entry name" value="Phosphoenolpyruvate-binding domains"/>
    <property type="match status" value="1"/>
</dbReference>
<dbReference type="InterPro" id="IPR015813">
    <property type="entry name" value="Pyrv/PenolPyrv_kinase-like_dom"/>
</dbReference>
<evidence type="ECO:0000256" key="12">
    <source>
        <dbReference type="ARBA" id="ARBA00022683"/>
    </source>
</evidence>
<dbReference type="PIRSF" id="PIRSF000732">
    <property type="entry name" value="PTS_enzyme_I"/>
    <property type="match status" value="1"/>
</dbReference>
<feature type="binding site" evidence="19">
    <location>
        <position position="341"/>
    </location>
    <ligand>
        <name>phosphoenolpyruvate</name>
        <dbReference type="ChEBI" id="CHEBI:58702"/>
    </ligand>
</feature>
<comment type="catalytic activity">
    <reaction evidence="1 17">
        <text>L-histidyl-[protein] + phosphoenolpyruvate = N(pros)-phospho-L-histidyl-[protein] + pyruvate</text>
        <dbReference type="Rhea" id="RHEA:23880"/>
        <dbReference type="Rhea" id="RHEA-COMP:9745"/>
        <dbReference type="Rhea" id="RHEA-COMP:9746"/>
        <dbReference type="ChEBI" id="CHEBI:15361"/>
        <dbReference type="ChEBI" id="CHEBI:29979"/>
        <dbReference type="ChEBI" id="CHEBI:58702"/>
        <dbReference type="ChEBI" id="CHEBI:64837"/>
        <dbReference type="EC" id="2.7.3.9"/>
    </reaction>
</comment>
<sequence>MNRTVMDQIILRGISGSPGICIGKAYLVDREGVNLIKRYPVSPDMLPNEIDRFKSAVDKAKKDNADAIDSLGNDLSENLNILETHMVLFKDKMLYGKTIDTITNEQINAEWALRRVSRRISRMFDQINDPYLRARGNDITQVSDKIMNYLVGEAEIRISEINKRVIIVAHDLSPADTSQIQLEHIKGFVTDRGGKDSHTSIVAKSLKIPSVLGLGNATTNIDNDDILILDGSAGILIINPDEDTLFRYEEKMARFEAYRADIERESHLPAITADGIPINLLANIELVEEVVSAKDNKADGIGLFRTEFLCLDLNRFPTEDQMLQKYGELVELMQPAPVTIRTLDINGDKFNPYIDPVEEANPALGLRAVRFCLENEGIFIAQIKAILRAAAFGNIKLLIPMISCVEEIIRVKSCIDKAILELESEDKIFNKDIPLGIMIEVPSAVMMARELADHVDFFSIGTNDLIQYSMAIDRRNRRVAHLYQALNPAVLKMIRLTVDAATEKNIDLYMCGEMAGDAINIPVLLGLGLTNLSMNAGAIPVIKKMIRSMNVSKARKDVQVILGFQTVQEIVDYIQTEYRDFLPYKDNEE</sequence>
<dbReference type="InterPro" id="IPR008279">
    <property type="entry name" value="PEP-util_enz_mobile_dom"/>
</dbReference>
<keyword evidence="8 17" id="KW-0813">Transport</keyword>
<evidence type="ECO:0000256" key="9">
    <source>
        <dbReference type="ARBA" id="ARBA00022490"/>
    </source>
</evidence>
<feature type="binding site" evidence="19">
    <location>
        <position position="305"/>
    </location>
    <ligand>
        <name>phosphoenolpyruvate</name>
        <dbReference type="ChEBI" id="CHEBI:58702"/>
    </ligand>
</feature>
<dbReference type="AlphaFoldDB" id="A0A850TDS2"/>
<evidence type="ECO:0000256" key="10">
    <source>
        <dbReference type="ARBA" id="ARBA00022597"/>
    </source>
</evidence>
<evidence type="ECO:0000256" key="20">
    <source>
        <dbReference type="PIRSR" id="PIRSR000732-3"/>
    </source>
</evidence>
<dbReference type="Pfam" id="PF02896">
    <property type="entry name" value="PEP-utilizers_C"/>
    <property type="match status" value="1"/>
</dbReference>
<keyword evidence="9 17" id="KW-0963">Cytoplasm</keyword>
<evidence type="ECO:0000259" key="22">
    <source>
        <dbReference type="Pfam" id="PF02896"/>
    </source>
</evidence>
<reference evidence="24 25" key="1">
    <citation type="submission" date="2020-06" db="EMBL/GenBank/DDBJ databases">
        <title>High-quality draft genome of sulfate reducer Desulfobacter latus type strain AcrS2 isolated from marine sediment.</title>
        <authorList>
            <person name="Hoppe M."/>
            <person name="Larsen C.K."/>
            <person name="Marshall I.P.G."/>
            <person name="Schramm A."/>
            <person name="Marietou A.G."/>
        </authorList>
    </citation>
    <scope>NUCLEOTIDE SEQUENCE [LARGE SCALE GENOMIC DNA]</scope>
    <source>
        <strain evidence="24 25">AcRS2</strain>
    </source>
</reference>
<dbReference type="InterPro" id="IPR008731">
    <property type="entry name" value="PTS_EIN"/>
</dbReference>
<comment type="similarity">
    <text evidence="5 17">Belongs to the PEP-utilizing enzyme family.</text>
</comment>
<evidence type="ECO:0000256" key="15">
    <source>
        <dbReference type="ARBA" id="ARBA00022842"/>
    </source>
</evidence>
<dbReference type="InterPro" id="IPR050499">
    <property type="entry name" value="PEP-utilizing_PTS_enzyme"/>
</dbReference>
<dbReference type="EMBL" id="JACADJ010000039">
    <property type="protein sequence ID" value="NWH05586.1"/>
    <property type="molecule type" value="Genomic_DNA"/>
</dbReference>
<dbReference type="NCBIfam" id="TIGR01417">
    <property type="entry name" value="PTS_I_fam"/>
    <property type="match status" value="1"/>
</dbReference>
<protein>
    <recommendedName>
        <fullName evidence="7 17">Phosphoenolpyruvate-protein phosphotransferase</fullName>
        <ecNumber evidence="6 17">2.7.3.9</ecNumber>
    </recommendedName>
    <alternativeName>
        <fullName evidence="16 17">Phosphotransferase system, enzyme I</fullName>
    </alternativeName>
</protein>
<evidence type="ECO:0000256" key="16">
    <source>
        <dbReference type="ARBA" id="ARBA00033235"/>
    </source>
</evidence>
<accession>A0A850TDS2</accession>
<dbReference type="RefSeq" id="WP_178367052.1">
    <property type="nucleotide sequence ID" value="NZ_JACADJ010000039.1"/>
</dbReference>
<evidence type="ECO:0000256" key="11">
    <source>
        <dbReference type="ARBA" id="ARBA00022679"/>
    </source>
</evidence>
<dbReference type="InterPro" id="IPR024692">
    <property type="entry name" value="PTS_EI"/>
</dbReference>
<dbReference type="EC" id="2.7.3.9" evidence="6 17"/>
<dbReference type="SUPFAM" id="SSF51621">
    <property type="entry name" value="Phosphoenolpyruvate/pyruvate domain"/>
    <property type="match status" value="1"/>
</dbReference>
<evidence type="ECO:0000256" key="8">
    <source>
        <dbReference type="ARBA" id="ARBA00022448"/>
    </source>
</evidence>
<dbReference type="PANTHER" id="PTHR46244">
    <property type="entry name" value="PHOSPHOENOLPYRUVATE-PROTEIN PHOSPHOTRANSFERASE"/>
    <property type="match status" value="1"/>
</dbReference>
<evidence type="ECO:0000256" key="14">
    <source>
        <dbReference type="ARBA" id="ARBA00022777"/>
    </source>
</evidence>
<feature type="binding site" evidence="19">
    <location>
        <begin position="463"/>
        <end position="464"/>
    </location>
    <ligand>
        <name>phosphoenolpyruvate</name>
        <dbReference type="ChEBI" id="CHEBI:58702"/>
    </ligand>
</feature>
<dbReference type="Proteomes" id="UP000553343">
    <property type="component" value="Unassembled WGS sequence"/>
</dbReference>
<organism evidence="24 25">
    <name type="scientific">Desulfobacter latus</name>
    <dbReference type="NCBI Taxonomy" id="2292"/>
    <lineage>
        <taxon>Bacteria</taxon>
        <taxon>Pseudomonadati</taxon>
        <taxon>Thermodesulfobacteriota</taxon>
        <taxon>Desulfobacteria</taxon>
        <taxon>Desulfobacterales</taxon>
        <taxon>Desulfobacteraceae</taxon>
        <taxon>Desulfobacter</taxon>
    </lineage>
</organism>
<dbReference type="InterPro" id="IPR036618">
    <property type="entry name" value="PtsI_HPr-bd_sf"/>
</dbReference>
<dbReference type="InterPro" id="IPR040442">
    <property type="entry name" value="Pyrv_kinase-like_dom_sf"/>
</dbReference>
<feature type="binding site" evidence="20">
    <location>
        <position position="440"/>
    </location>
    <ligand>
        <name>Mg(2+)</name>
        <dbReference type="ChEBI" id="CHEBI:18420"/>
    </ligand>
</feature>
<feature type="domain" description="Phosphotransferase system enzyme I N-terminal" evidence="23">
    <location>
        <begin position="12"/>
        <end position="135"/>
    </location>
</feature>
<keyword evidence="25" id="KW-1185">Reference proteome</keyword>
<keyword evidence="13 17" id="KW-0479">Metal-binding</keyword>
<dbReference type="Gene3D" id="1.10.274.10">
    <property type="entry name" value="PtsI, HPr-binding domain"/>
    <property type="match status" value="1"/>
</dbReference>
<dbReference type="InterPro" id="IPR036637">
    <property type="entry name" value="Phosphohistidine_dom_sf"/>
</dbReference>
<dbReference type="GO" id="GO:0008965">
    <property type="term" value="F:phosphoenolpyruvate-protein phosphotransferase activity"/>
    <property type="evidence" value="ECO:0007669"/>
    <property type="project" value="UniProtKB-EC"/>
</dbReference>
<keyword evidence="15 17" id="KW-0460">Magnesium</keyword>
<proteinExistence type="inferred from homology"/>
<dbReference type="SUPFAM" id="SSF52009">
    <property type="entry name" value="Phosphohistidine domain"/>
    <property type="match status" value="1"/>
</dbReference>
<evidence type="ECO:0000256" key="13">
    <source>
        <dbReference type="ARBA" id="ARBA00022723"/>
    </source>
</evidence>
<dbReference type="InterPro" id="IPR000121">
    <property type="entry name" value="PEP_util_C"/>
</dbReference>
<feature type="active site" description="Proton donor" evidence="18">
    <location>
        <position position="511"/>
    </location>
</feature>
<evidence type="ECO:0000256" key="18">
    <source>
        <dbReference type="PIRSR" id="PIRSR000732-1"/>
    </source>
</evidence>
<dbReference type="GO" id="GO:0009401">
    <property type="term" value="P:phosphoenolpyruvate-dependent sugar phosphotransferase system"/>
    <property type="evidence" value="ECO:0007669"/>
    <property type="project" value="UniProtKB-KW"/>
</dbReference>
<feature type="binding site" evidence="19">
    <location>
        <position position="474"/>
    </location>
    <ligand>
        <name>phosphoenolpyruvate</name>
        <dbReference type="ChEBI" id="CHEBI:58702"/>
    </ligand>
</feature>
<keyword evidence="10 17" id="KW-0762">Sugar transport</keyword>
<keyword evidence="11 17" id="KW-0808">Transferase</keyword>
<dbReference type="InterPro" id="IPR006318">
    <property type="entry name" value="PTS_EI-like"/>
</dbReference>
<evidence type="ECO:0000313" key="25">
    <source>
        <dbReference type="Proteomes" id="UP000553343"/>
    </source>
</evidence>
<evidence type="ECO:0000256" key="17">
    <source>
        <dbReference type="PIRNR" id="PIRNR000732"/>
    </source>
</evidence>
<comment type="caution">
    <text evidence="24">The sequence shown here is derived from an EMBL/GenBank/DDBJ whole genome shotgun (WGS) entry which is preliminary data.</text>
</comment>
<evidence type="ECO:0000256" key="2">
    <source>
        <dbReference type="ARBA" id="ARBA00001946"/>
    </source>
</evidence>
<evidence type="ECO:0000256" key="4">
    <source>
        <dbReference type="ARBA" id="ARBA00004496"/>
    </source>
</evidence>
<keyword evidence="14 17" id="KW-0418">Kinase</keyword>
<dbReference type="PANTHER" id="PTHR46244:SF3">
    <property type="entry name" value="PHOSPHOENOLPYRUVATE-PROTEIN PHOSPHOTRANSFERASE"/>
    <property type="match status" value="1"/>
</dbReference>
<evidence type="ECO:0000256" key="19">
    <source>
        <dbReference type="PIRSR" id="PIRSR000732-2"/>
    </source>
</evidence>
<dbReference type="GO" id="GO:0016301">
    <property type="term" value="F:kinase activity"/>
    <property type="evidence" value="ECO:0007669"/>
    <property type="project" value="UniProtKB-KW"/>
</dbReference>
<comment type="function">
    <text evidence="3 17">General (non sugar-specific) component of the phosphoenolpyruvate-dependent sugar phosphotransferase system (sugar PTS). This major carbohydrate active-transport system catalyzes the phosphorylation of incoming sugar substrates concomitantly with their translocation across the cell membrane. Enzyme I transfers the phosphoryl group from phosphoenolpyruvate (PEP) to the phosphoryl carrier protein (HPr).</text>
</comment>
<dbReference type="Pfam" id="PF05524">
    <property type="entry name" value="PEP-utilisers_N"/>
    <property type="match status" value="1"/>
</dbReference>
<feature type="domain" description="PEP-utilising enzyme C-terminal" evidence="22">
    <location>
        <begin position="262"/>
        <end position="550"/>
    </location>
</feature>
<comment type="cofactor">
    <cofactor evidence="2 17 20">
        <name>Mg(2+)</name>
        <dbReference type="ChEBI" id="CHEBI:18420"/>
    </cofactor>
</comment>
<dbReference type="PROSITE" id="PS00742">
    <property type="entry name" value="PEP_ENZYMES_2"/>
    <property type="match status" value="1"/>
</dbReference>
<feature type="active site" description="Tele-phosphohistidine intermediate" evidence="18">
    <location>
        <position position="198"/>
    </location>
</feature>
<dbReference type="GO" id="GO:0046872">
    <property type="term" value="F:metal ion binding"/>
    <property type="evidence" value="ECO:0007669"/>
    <property type="project" value="UniProtKB-KW"/>
</dbReference>
<feature type="binding site" evidence="20">
    <location>
        <position position="464"/>
    </location>
    <ligand>
        <name>Mg(2+)</name>
        <dbReference type="ChEBI" id="CHEBI:18420"/>
    </ligand>
</feature>
<dbReference type="SUPFAM" id="SSF47831">
    <property type="entry name" value="Enzyme I of the PEP:sugar phosphotransferase system HPr-binding (sub)domain"/>
    <property type="match status" value="1"/>
</dbReference>